<evidence type="ECO:0000313" key="5">
    <source>
        <dbReference type="Proteomes" id="UP000321960"/>
    </source>
</evidence>
<protein>
    <recommendedName>
        <fullName evidence="2">DUF6894 domain-containing protein</fullName>
    </recommendedName>
</protein>
<proteinExistence type="predicted"/>
<dbReference type="AlphaFoldDB" id="A0A512J1Q4"/>
<dbReference type="Proteomes" id="UP001156856">
    <property type="component" value="Unassembled WGS sequence"/>
</dbReference>
<gene>
    <name evidence="4" type="ORF">GCM10007888_36490</name>
    <name evidence="3" type="ORF">MOX02_19130</name>
</gene>
<sequence length="118" mass="12741">MGARHKNGPRRRGRAADGAMPRFYFDVRTPSGVVCLDHEGLDCADASAALMEARHGARFVTPEEGAGNPLFSGYRFTVADEAHRFLFTVPFTELEPDGAAAPAPSAGRTQSKRARHLS</sequence>
<feature type="region of interest" description="Disordered" evidence="1">
    <location>
        <begin position="95"/>
        <end position="118"/>
    </location>
</feature>
<dbReference type="EMBL" id="BJZU01000029">
    <property type="protein sequence ID" value="GEP03875.1"/>
    <property type="molecule type" value="Genomic_DNA"/>
</dbReference>
<evidence type="ECO:0000313" key="3">
    <source>
        <dbReference type="EMBL" id="GEP03875.1"/>
    </source>
</evidence>
<comment type="caution">
    <text evidence="3">The sequence shown here is derived from an EMBL/GenBank/DDBJ whole genome shotgun (WGS) entry which is preliminary data.</text>
</comment>
<reference evidence="6" key="2">
    <citation type="journal article" date="2019" name="Int. J. Syst. Evol. Microbiol.">
        <title>The Global Catalogue of Microorganisms (GCM) 10K type strain sequencing project: providing services to taxonomists for standard genome sequencing and annotation.</title>
        <authorList>
            <consortium name="The Broad Institute Genomics Platform"/>
            <consortium name="The Broad Institute Genome Sequencing Center for Infectious Disease"/>
            <person name="Wu L."/>
            <person name="Ma J."/>
        </authorList>
    </citation>
    <scope>NUCLEOTIDE SEQUENCE [LARGE SCALE GENOMIC DNA]</scope>
    <source>
        <strain evidence="6">NBRC 107715</strain>
    </source>
</reference>
<name>A0A512J1Q4_9HYPH</name>
<keyword evidence="6" id="KW-1185">Reference proteome</keyword>
<evidence type="ECO:0000313" key="4">
    <source>
        <dbReference type="EMBL" id="GLS65267.1"/>
    </source>
</evidence>
<accession>A0A512J1Q4</accession>
<reference evidence="4" key="4">
    <citation type="submission" date="2023-01" db="EMBL/GenBank/DDBJ databases">
        <title>Draft genome sequence of Methylobacterium oxalidis strain NBRC 107715.</title>
        <authorList>
            <person name="Sun Q."/>
            <person name="Mori K."/>
        </authorList>
    </citation>
    <scope>NUCLEOTIDE SEQUENCE</scope>
    <source>
        <strain evidence="4">NBRC 107715</strain>
    </source>
</reference>
<evidence type="ECO:0000259" key="2">
    <source>
        <dbReference type="Pfam" id="PF21834"/>
    </source>
</evidence>
<reference evidence="4" key="1">
    <citation type="journal article" date="2014" name="Int. J. Syst. Evol. Microbiol.">
        <title>Complete genome of a new Firmicutes species belonging to the dominant human colonic microbiota ('Ruminococcus bicirculans') reveals two chromosomes and a selective capacity to utilize plant glucans.</title>
        <authorList>
            <consortium name="NISC Comparative Sequencing Program"/>
            <person name="Wegmann U."/>
            <person name="Louis P."/>
            <person name="Goesmann A."/>
            <person name="Henrissat B."/>
            <person name="Duncan S.H."/>
            <person name="Flint H.J."/>
        </authorList>
    </citation>
    <scope>NUCLEOTIDE SEQUENCE</scope>
    <source>
        <strain evidence="4">NBRC 107715</strain>
    </source>
</reference>
<evidence type="ECO:0000313" key="6">
    <source>
        <dbReference type="Proteomes" id="UP001156856"/>
    </source>
</evidence>
<dbReference type="Pfam" id="PF21834">
    <property type="entry name" value="DUF6894"/>
    <property type="match status" value="1"/>
</dbReference>
<reference evidence="3 5" key="3">
    <citation type="submission" date="2019-07" db="EMBL/GenBank/DDBJ databases">
        <title>Whole genome shotgun sequence of Methylobacterium oxalidis NBRC 107715.</title>
        <authorList>
            <person name="Hosoyama A."/>
            <person name="Uohara A."/>
            <person name="Ohji S."/>
            <person name="Ichikawa N."/>
        </authorList>
    </citation>
    <scope>NUCLEOTIDE SEQUENCE [LARGE SCALE GENOMIC DNA]</scope>
    <source>
        <strain evidence="3 5">NBRC 107715</strain>
    </source>
</reference>
<feature type="compositionally biased region" description="Low complexity" evidence="1">
    <location>
        <begin position="98"/>
        <end position="107"/>
    </location>
</feature>
<dbReference type="EMBL" id="BSPK01000067">
    <property type="protein sequence ID" value="GLS65267.1"/>
    <property type="molecule type" value="Genomic_DNA"/>
</dbReference>
<dbReference type="Proteomes" id="UP000321960">
    <property type="component" value="Unassembled WGS sequence"/>
</dbReference>
<feature type="domain" description="DUF6894" evidence="2">
    <location>
        <begin position="22"/>
        <end position="92"/>
    </location>
</feature>
<dbReference type="InterPro" id="IPR054189">
    <property type="entry name" value="DUF6894"/>
</dbReference>
<organism evidence="3 5">
    <name type="scientific">Methylobacterium oxalidis</name>
    <dbReference type="NCBI Taxonomy" id="944322"/>
    <lineage>
        <taxon>Bacteria</taxon>
        <taxon>Pseudomonadati</taxon>
        <taxon>Pseudomonadota</taxon>
        <taxon>Alphaproteobacteria</taxon>
        <taxon>Hyphomicrobiales</taxon>
        <taxon>Methylobacteriaceae</taxon>
        <taxon>Methylobacterium</taxon>
    </lineage>
</organism>
<evidence type="ECO:0000256" key="1">
    <source>
        <dbReference type="SAM" id="MobiDB-lite"/>
    </source>
</evidence>